<dbReference type="STRING" id="504805.SAMN05421505_12384"/>
<comment type="subcellular location">
    <subcellularLocation>
        <location evidence="1">Membrane</location>
        <topology evidence="1">Single-pass membrane protein</topology>
    </subcellularLocation>
</comment>
<evidence type="ECO:0000313" key="7">
    <source>
        <dbReference type="Proteomes" id="UP000198923"/>
    </source>
</evidence>
<dbReference type="RefSeq" id="WP_093172859.1">
    <property type="nucleotide sequence ID" value="NZ_FNCN01000023.1"/>
</dbReference>
<protein>
    <recommendedName>
        <fullName evidence="8">Neutral zinc metallopeptidase</fullName>
    </recommendedName>
</protein>
<name>A0A1G8FIC3_9ACTN</name>
<dbReference type="AlphaFoldDB" id="A0A1G8FIC3"/>
<reference evidence="6 7" key="1">
    <citation type="submission" date="2016-10" db="EMBL/GenBank/DDBJ databases">
        <authorList>
            <person name="de Groot N.N."/>
        </authorList>
    </citation>
    <scope>NUCLEOTIDE SEQUENCE [LARGE SCALE GENOMIC DNA]</scope>
    <source>
        <strain evidence="6 7">CPCC 201354</strain>
    </source>
</reference>
<evidence type="ECO:0000256" key="5">
    <source>
        <dbReference type="SAM" id="Phobius"/>
    </source>
</evidence>
<dbReference type="GO" id="GO:0016020">
    <property type="term" value="C:membrane"/>
    <property type="evidence" value="ECO:0007669"/>
    <property type="project" value="UniProtKB-SubCell"/>
</dbReference>
<keyword evidence="2 5" id="KW-0812">Transmembrane</keyword>
<evidence type="ECO:0000313" key="6">
    <source>
        <dbReference type="EMBL" id="SDH81759.1"/>
    </source>
</evidence>
<dbReference type="PANTHER" id="PTHR30168:SF0">
    <property type="entry name" value="INNER MEMBRANE PROTEIN"/>
    <property type="match status" value="1"/>
</dbReference>
<dbReference type="EMBL" id="FNCN01000023">
    <property type="protein sequence ID" value="SDH81759.1"/>
    <property type="molecule type" value="Genomic_DNA"/>
</dbReference>
<gene>
    <name evidence="6" type="ORF">SAMN05421505_12384</name>
</gene>
<sequence>MRFDDEAELDPSQVEDIRAAGSEQDGRGPGCRGLWFGGPGGGCLLALLAIGALFIFEANPLQFIEGEPRPTSARPQPSLPLRTTSDLAARCRTGADADQSQDCRIVGVVNSVQAYWTREFRRRGERYEQAKTVLFSLGVNTACGYADTAAGPFYCPMEQKVYLDLTFFSTLQRDFGTAGGPFAQAYVIAHEYGHHVQNLTGTLNRVGGDRYGATSGSVRLELQADCFAGVWAKNAVDTGFYQGPFTEEDITEALNAAAAVGDDTIQRRTEGRVNPDGFTHGTSVQRERWFGTGYQTGDPRRCDTFSGAI</sequence>
<keyword evidence="4 5" id="KW-0472">Membrane</keyword>
<keyword evidence="7" id="KW-1185">Reference proteome</keyword>
<evidence type="ECO:0008006" key="8">
    <source>
        <dbReference type="Google" id="ProtNLM"/>
    </source>
</evidence>
<evidence type="ECO:0000256" key="3">
    <source>
        <dbReference type="ARBA" id="ARBA00022989"/>
    </source>
</evidence>
<evidence type="ECO:0000256" key="4">
    <source>
        <dbReference type="ARBA" id="ARBA00023136"/>
    </source>
</evidence>
<accession>A0A1G8FIC3</accession>
<dbReference type="SUPFAM" id="SSF55486">
    <property type="entry name" value="Metalloproteases ('zincins'), catalytic domain"/>
    <property type="match status" value="1"/>
</dbReference>
<evidence type="ECO:0000256" key="1">
    <source>
        <dbReference type="ARBA" id="ARBA00004167"/>
    </source>
</evidence>
<organism evidence="6 7">
    <name type="scientific">Sinosporangium album</name>
    <dbReference type="NCBI Taxonomy" id="504805"/>
    <lineage>
        <taxon>Bacteria</taxon>
        <taxon>Bacillati</taxon>
        <taxon>Actinomycetota</taxon>
        <taxon>Actinomycetes</taxon>
        <taxon>Streptosporangiales</taxon>
        <taxon>Streptosporangiaceae</taxon>
        <taxon>Sinosporangium</taxon>
    </lineage>
</organism>
<dbReference type="InterPro" id="IPR007343">
    <property type="entry name" value="Uncharacterised_pept_Zn_put"/>
</dbReference>
<dbReference type="Proteomes" id="UP000198923">
    <property type="component" value="Unassembled WGS sequence"/>
</dbReference>
<dbReference type="Pfam" id="PF04228">
    <property type="entry name" value="Zn_peptidase"/>
    <property type="match status" value="1"/>
</dbReference>
<evidence type="ECO:0000256" key="2">
    <source>
        <dbReference type="ARBA" id="ARBA00022692"/>
    </source>
</evidence>
<keyword evidence="3 5" id="KW-1133">Transmembrane helix</keyword>
<feature type="transmembrane region" description="Helical" evidence="5">
    <location>
        <begin position="34"/>
        <end position="56"/>
    </location>
</feature>
<dbReference type="PANTHER" id="PTHR30168">
    <property type="entry name" value="PUTATIVE MEMBRANE PROTEIN YPFJ"/>
    <property type="match status" value="1"/>
</dbReference>
<proteinExistence type="predicted"/>
<dbReference type="OrthoDB" id="9774900at2"/>